<protein>
    <submittedName>
        <fullName evidence="1">Uncharacterized protein</fullName>
    </submittedName>
</protein>
<gene>
    <name evidence="1" type="ORF">D910_03610</name>
</gene>
<sequence>MDADSGLSKAEPEEYLKYCTTTAVSQKPDTYCPDNSPDEWPTFLPCM</sequence>
<organism evidence="1 2">
    <name type="scientific">Dendroctonus ponderosae</name>
    <name type="common">Mountain pine beetle</name>
    <dbReference type="NCBI Taxonomy" id="77166"/>
    <lineage>
        <taxon>Eukaryota</taxon>
        <taxon>Metazoa</taxon>
        <taxon>Ecdysozoa</taxon>
        <taxon>Arthropoda</taxon>
        <taxon>Hexapoda</taxon>
        <taxon>Insecta</taxon>
        <taxon>Pterygota</taxon>
        <taxon>Neoptera</taxon>
        <taxon>Endopterygota</taxon>
        <taxon>Coleoptera</taxon>
        <taxon>Polyphaga</taxon>
        <taxon>Cucujiformia</taxon>
        <taxon>Curculionidae</taxon>
        <taxon>Scolytinae</taxon>
        <taxon>Dendroctonus</taxon>
    </lineage>
</organism>
<dbReference type="EMBL" id="KB631796">
    <property type="protein sequence ID" value="ERL86199.1"/>
    <property type="molecule type" value="Genomic_DNA"/>
</dbReference>
<reference evidence="1 2" key="1">
    <citation type="journal article" date="2013" name="Genome Biol.">
        <title>Draft genome of the mountain pine beetle, Dendroctonus ponderosae Hopkins, a major forest pest.</title>
        <authorList>
            <person name="Keeling C.I."/>
            <person name="Yuen M.M."/>
            <person name="Liao N.Y."/>
            <person name="Docking T.R."/>
            <person name="Chan S.K."/>
            <person name="Taylor G.A."/>
            <person name="Palmquist D.L."/>
            <person name="Jackman S.D."/>
            <person name="Nguyen A."/>
            <person name="Li M."/>
            <person name="Henderson H."/>
            <person name="Janes J.K."/>
            <person name="Zhao Y."/>
            <person name="Pandoh P."/>
            <person name="Moore R."/>
            <person name="Sperling F.A."/>
            <person name="Huber D.P."/>
            <person name="Birol I."/>
            <person name="Jones S.J."/>
            <person name="Bohlmann J."/>
        </authorList>
    </citation>
    <scope>NUCLEOTIDE SEQUENCE</scope>
</reference>
<proteinExistence type="predicted"/>
<dbReference type="AlphaFoldDB" id="U4TX61"/>
<evidence type="ECO:0000313" key="1">
    <source>
        <dbReference type="EMBL" id="ERL86199.1"/>
    </source>
</evidence>
<evidence type="ECO:0000313" key="2">
    <source>
        <dbReference type="Proteomes" id="UP000030742"/>
    </source>
</evidence>
<name>U4TX61_DENPD</name>
<dbReference type="Proteomes" id="UP000030742">
    <property type="component" value="Unassembled WGS sequence"/>
</dbReference>
<accession>U4TX61</accession>